<proteinExistence type="predicted"/>
<gene>
    <name evidence="1" type="ORF">CPT_Salva_009</name>
</gene>
<organism evidence="1 2">
    <name type="scientific">Stenotrophomonas phage Salva</name>
    <dbReference type="NCBI Taxonomy" id="2801524"/>
    <lineage>
        <taxon>Viruses</taxon>
        <taxon>Duplodnaviria</taxon>
        <taxon>Heunggongvirae</taxon>
        <taxon>Uroviricota</taxon>
        <taxon>Caudoviricetes</taxon>
        <taxon>Beaumontvirinae</taxon>
        <taxon>Salvavirus</taxon>
        <taxon>Salvavirus salva</taxon>
    </lineage>
</organism>
<protein>
    <submittedName>
        <fullName evidence="1">Uncharacterized protein</fullName>
    </submittedName>
</protein>
<reference evidence="1 2" key="1">
    <citation type="submission" date="2020-12" db="EMBL/GenBank/DDBJ databases">
        <title>Complete genome sequence of Stenotrophomonas maltophilia phage Salva.</title>
        <authorList>
            <person name="Jefferson B."/>
            <person name="Yao G."/>
            <person name="Clark J."/>
            <person name="Le T."/>
            <person name="Young R."/>
            <person name="Gonzalez C."/>
            <person name="Liu M."/>
        </authorList>
    </citation>
    <scope>NUCLEOTIDE SEQUENCE [LARGE SCALE GENOMIC DNA]</scope>
</reference>
<evidence type="ECO:0000313" key="1">
    <source>
        <dbReference type="EMBL" id="QQM18173.1"/>
    </source>
</evidence>
<accession>A0A7U3WJU0</accession>
<dbReference type="Proteomes" id="UP000595272">
    <property type="component" value="Segment"/>
</dbReference>
<sequence length="60" mass="7181">MEAMNRRSVRDRTATHYSAIWGYWAVFCYEYCWAYRPAVMDDFGNLVRVDTGKANRWVHS</sequence>
<evidence type="ECO:0000313" key="2">
    <source>
        <dbReference type="Proteomes" id="UP000595272"/>
    </source>
</evidence>
<dbReference type="EMBL" id="MW393850">
    <property type="protein sequence ID" value="QQM18173.1"/>
    <property type="molecule type" value="Genomic_DNA"/>
</dbReference>
<name>A0A7U3WJU0_9CAUD</name>
<keyword evidence="2" id="KW-1185">Reference proteome</keyword>